<reference evidence="6 7" key="1">
    <citation type="submission" date="2019-04" db="EMBL/GenBank/DDBJ databases">
        <title>Friends and foes A comparative genomics study of 23 Aspergillus species from section Flavi.</title>
        <authorList>
            <consortium name="DOE Joint Genome Institute"/>
            <person name="Kjaerbolling I."/>
            <person name="Vesth T."/>
            <person name="Frisvad J.C."/>
            <person name="Nybo J.L."/>
            <person name="Theobald S."/>
            <person name="Kildgaard S."/>
            <person name="Isbrandt T."/>
            <person name="Kuo A."/>
            <person name="Sato A."/>
            <person name="Lyhne E.K."/>
            <person name="Kogle M.E."/>
            <person name="Wiebenga A."/>
            <person name="Kun R.S."/>
            <person name="Lubbers R.J."/>
            <person name="Makela M.R."/>
            <person name="Barry K."/>
            <person name="Chovatia M."/>
            <person name="Clum A."/>
            <person name="Daum C."/>
            <person name="Haridas S."/>
            <person name="He G."/>
            <person name="LaButti K."/>
            <person name="Lipzen A."/>
            <person name="Mondo S."/>
            <person name="Riley R."/>
            <person name="Salamov A."/>
            <person name="Simmons B.A."/>
            <person name="Magnuson J.K."/>
            <person name="Henrissat B."/>
            <person name="Mortensen U.H."/>
            <person name="Larsen T.O."/>
            <person name="Devries R.P."/>
            <person name="Grigoriev I.V."/>
            <person name="Machida M."/>
            <person name="Baker S.E."/>
            <person name="Andersen M.R."/>
        </authorList>
    </citation>
    <scope>NUCLEOTIDE SEQUENCE [LARGE SCALE GENOMIC DNA]</scope>
    <source>
        <strain evidence="6 7">CBS 151.66</strain>
    </source>
</reference>
<dbReference type="PANTHER" id="PTHR23507">
    <property type="entry name" value="ZGC:174356"/>
    <property type="match status" value="1"/>
</dbReference>
<evidence type="ECO:0000256" key="2">
    <source>
        <dbReference type="ARBA" id="ARBA00022692"/>
    </source>
</evidence>
<sequence length="358" mass="38407">MAQENTPLLSPKGCRHQAQWILFLVCTVIVATQIFEDIICRDLHPYAVAPSSTCKNADVQRELALINRRKKVAILSMLALAICSPSMALSDILSVAGEPKCATSMAFTIMTNVYPVEKQANKFFILAAAALLAEILASPIRAWLMTNSPWLPYLLSPVCEFVGMVAALAIPETLPKVLDVDQDFPSQSAADGDGNGHAGSFREFFRPAGTRMLRLRDFIGGNKNVLAISVAFFAVNVGQQALRLMVQYVSKRFAWSMAKASILTSLKGTISLILPLLGLPIMALAPHPVLFSIGVLILALGWGFYLALCSVASALVSEAQIGLLNTTIALVQGGGGAFNYGMSLGGRINRVIGVELDL</sequence>
<gene>
    <name evidence="6" type="ORF">BDV29DRAFT_195094</name>
</gene>
<evidence type="ECO:0000256" key="1">
    <source>
        <dbReference type="ARBA" id="ARBA00004141"/>
    </source>
</evidence>
<evidence type="ECO:0000313" key="7">
    <source>
        <dbReference type="Proteomes" id="UP000326565"/>
    </source>
</evidence>
<accession>A0A5N5WKV4</accession>
<keyword evidence="7" id="KW-1185">Reference proteome</keyword>
<feature type="transmembrane region" description="Helical" evidence="5">
    <location>
        <begin position="123"/>
        <end position="144"/>
    </location>
</feature>
<feature type="transmembrane region" description="Helical" evidence="5">
    <location>
        <begin position="291"/>
        <end position="316"/>
    </location>
</feature>
<organism evidence="6 7">
    <name type="scientific">Aspergillus leporis</name>
    <dbReference type="NCBI Taxonomy" id="41062"/>
    <lineage>
        <taxon>Eukaryota</taxon>
        <taxon>Fungi</taxon>
        <taxon>Dikarya</taxon>
        <taxon>Ascomycota</taxon>
        <taxon>Pezizomycotina</taxon>
        <taxon>Eurotiomycetes</taxon>
        <taxon>Eurotiomycetidae</taxon>
        <taxon>Eurotiales</taxon>
        <taxon>Aspergillaceae</taxon>
        <taxon>Aspergillus</taxon>
        <taxon>Aspergillus subgen. Circumdati</taxon>
    </lineage>
</organism>
<evidence type="ECO:0008006" key="8">
    <source>
        <dbReference type="Google" id="ProtNLM"/>
    </source>
</evidence>
<feature type="transmembrane region" description="Helical" evidence="5">
    <location>
        <begin position="72"/>
        <end position="90"/>
    </location>
</feature>
<dbReference type="InterPro" id="IPR036259">
    <property type="entry name" value="MFS_trans_sf"/>
</dbReference>
<dbReference type="GO" id="GO:0016020">
    <property type="term" value="C:membrane"/>
    <property type="evidence" value="ECO:0007669"/>
    <property type="project" value="UniProtKB-SubCell"/>
</dbReference>
<dbReference type="PANTHER" id="PTHR23507:SF1">
    <property type="entry name" value="FI18259P1-RELATED"/>
    <property type="match status" value="1"/>
</dbReference>
<feature type="transmembrane region" description="Helical" evidence="5">
    <location>
        <begin position="266"/>
        <end position="285"/>
    </location>
</feature>
<dbReference type="SUPFAM" id="SSF103473">
    <property type="entry name" value="MFS general substrate transporter"/>
    <property type="match status" value="1"/>
</dbReference>
<protein>
    <recommendedName>
        <fullName evidence="8">Major facilitator superfamily domain-containing protein</fullName>
    </recommendedName>
</protein>
<proteinExistence type="predicted"/>
<feature type="transmembrane region" description="Helical" evidence="5">
    <location>
        <begin position="225"/>
        <end position="246"/>
    </location>
</feature>
<evidence type="ECO:0000313" key="6">
    <source>
        <dbReference type="EMBL" id="KAB8069168.1"/>
    </source>
</evidence>
<dbReference type="AlphaFoldDB" id="A0A5N5WKV4"/>
<dbReference type="GO" id="GO:0022857">
    <property type="term" value="F:transmembrane transporter activity"/>
    <property type="evidence" value="ECO:0007669"/>
    <property type="project" value="TreeGrafter"/>
</dbReference>
<keyword evidence="2 5" id="KW-0812">Transmembrane</keyword>
<dbReference type="Proteomes" id="UP000326565">
    <property type="component" value="Unassembled WGS sequence"/>
</dbReference>
<comment type="subcellular location">
    <subcellularLocation>
        <location evidence="1">Membrane</location>
        <topology evidence="1">Multi-pass membrane protein</topology>
    </subcellularLocation>
</comment>
<keyword evidence="3 5" id="KW-1133">Transmembrane helix</keyword>
<evidence type="ECO:0000256" key="3">
    <source>
        <dbReference type="ARBA" id="ARBA00022989"/>
    </source>
</evidence>
<dbReference type="OrthoDB" id="194139at2759"/>
<keyword evidence="4 5" id="KW-0472">Membrane</keyword>
<evidence type="ECO:0000256" key="4">
    <source>
        <dbReference type="ARBA" id="ARBA00023136"/>
    </source>
</evidence>
<dbReference type="EMBL" id="ML732353">
    <property type="protein sequence ID" value="KAB8069168.1"/>
    <property type="molecule type" value="Genomic_DNA"/>
</dbReference>
<name>A0A5N5WKV4_9EURO</name>
<evidence type="ECO:0000256" key="5">
    <source>
        <dbReference type="SAM" id="Phobius"/>
    </source>
</evidence>
<feature type="transmembrane region" description="Helical" evidence="5">
    <location>
        <begin position="17"/>
        <end position="35"/>
    </location>
</feature>